<sequence length="178" mass="20606">MKVEEKMGERNLRRVILLPIRCVFTYALRRATGANSFFGPRVKQVFGMKGWRRLAGFRGSRRLHWEFKALRGNIAVTPTANHDTSLQGNQRNFERHRLRGTHSSSTTYSNSKTRRPMSPMEDRRGSQVLCWIKPLPPAGSLALISFQRDCCRVQERHTMSCREAGWRVPCHPRSLKLL</sequence>
<reference evidence="3" key="1">
    <citation type="submission" date="2025-08" db="UniProtKB">
        <authorList>
            <consortium name="RefSeq"/>
        </authorList>
    </citation>
    <scope>IDENTIFICATION</scope>
</reference>
<dbReference type="KEGG" id="ccin:112493959"/>
<dbReference type="Proteomes" id="UP000694920">
    <property type="component" value="Unplaced"/>
</dbReference>
<proteinExistence type="predicted"/>
<name>A0AAJ7RBV3_CEPCN</name>
<feature type="region of interest" description="Disordered" evidence="1">
    <location>
        <begin position="80"/>
        <end position="121"/>
    </location>
</feature>
<dbReference type="RefSeq" id="XP_024938082.1">
    <property type="nucleotide sequence ID" value="XM_025082314.1"/>
</dbReference>
<evidence type="ECO:0000256" key="1">
    <source>
        <dbReference type="SAM" id="MobiDB-lite"/>
    </source>
</evidence>
<organism evidence="2 3">
    <name type="scientific">Cephus cinctus</name>
    <name type="common">Wheat stem sawfly</name>
    <dbReference type="NCBI Taxonomy" id="211228"/>
    <lineage>
        <taxon>Eukaryota</taxon>
        <taxon>Metazoa</taxon>
        <taxon>Ecdysozoa</taxon>
        <taxon>Arthropoda</taxon>
        <taxon>Hexapoda</taxon>
        <taxon>Insecta</taxon>
        <taxon>Pterygota</taxon>
        <taxon>Neoptera</taxon>
        <taxon>Endopterygota</taxon>
        <taxon>Hymenoptera</taxon>
        <taxon>Cephoidea</taxon>
        <taxon>Cephidae</taxon>
        <taxon>Cephus</taxon>
    </lineage>
</organism>
<dbReference type="GeneID" id="112493959"/>
<gene>
    <name evidence="3" type="primary">LOC112493959</name>
</gene>
<evidence type="ECO:0000313" key="3">
    <source>
        <dbReference type="RefSeq" id="XP_024938082.1"/>
    </source>
</evidence>
<evidence type="ECO:0000313" key="2">
    <source>
        <dbReference type="Proteomes" id="UP000694920"/>
    </source>
</evidence>
<keyword evidence="2" id="KW-1185">Reference proteome</keyword>
<accession>A0AAJ7RBV3</accession>
<feature type="compositionally biased region" description="Polar residues" evidence="1">
    <location>
        <begin position="80"/>
        <end position="91"/>
    </location>
</feature>
<dbReference type="AlphaFoldDB" id="A0AAJ7RBV3"/>
<feature type="compositionally biased region" description="Polar residues" evidence="1">
    <location>
        <begin position="101"/>
        <end position="111"/>
    </location>
</feature>
<protein>
    <submittedName>
        <fullName evidence="3">Uncharacterized protein LOC112493959</fullName>
    </submittedName>
</protein>